<protein>
    <submittedName>
        <fullName evidence="1">Uncharacterized protein</fullName>
    </submittedName>
</protein>
<evidence type="ECO:0000313" key="2">
    <source>
        <dbReference type="Proteomes" id="UP000055024"/>
    </source>
</evidence>
<dbReference type="EMBL" id="JYDP01000503">
    <property type="protein sequence ID" value="KRZ00363.1"/>
    <property type="molecule type" value="Genomic_DNA"/>
</dbReference>
<accession>A0A0V1GPQ1</accession>
<proteinExistence type="predicted"/>
<evidence type="ECO:0000313" key="1">
    <source>
        <dbReference type="EMBL" id="KRZ00363.1"/>
    </source>
</evidence>
<reference evidence="1 2" key="1">
    <citation type="submission" date="2015-01" db="EMBL/GenBank/DDBJ databases">
        <title>Evolution of Trichinella species and genotypes.</title>
        <authorList>
            <person name="Korhonen P.K."/>
            <person name="Edoardo P."/>
            <person name="Giuseppe L.R."/>
            <person name="Gasser R.B."/>
        </authorList>
    </citation>
    <scope>NUCLEOTIDE SEQUENCE [LARGE SCALE GENOMIC DNA]</scope>
    <source>
        <strain evidence="1">ISS1029</strain>
    </source>
</reference>
<gene>
    <name evidence="1" type="ORF">T11_7157</name>
</gene>
<name>A0A0V1GPQ1_9BILA</name>
<dbReference type="AlphaFoldDB" id="A0A0V1GPQ1"/>
<keyword evidence="2" id="KW-1185">Reference proteome</keyword>
<comment type="caution">
    <text evidence="1">The sequence shown here is derived from an EMBL/GenBank/DDBJ whole genome shotgun (WGS) entry which is preliminary data.</text>
</comment>
<sequence length="81" mass="9138">MKKKLIPQALVLQILSIDMTLSPYSTHQSYSLSLNSIRQRSRTSFSQVSNDPSRLSIVLFAASEAEIEEKKKLQKPISSNE</sequence>
<dbReference type="Proteomes" id="UP000055024">
    <property type="component" value="Unassembled WGS sequence"/>
</dbReference>
<organism evidence="1 2">
    <name type="scientific">Trichinella zimbabwensis</name>
    <dbReference type="NCBI Taxonomy" id="268475"/>
    <lineage>
        <taxon>Eukaryota</taxon>
        <taxon>Metazoa</taxon>
        <taxon>Ecdysozoa</taxon>
        <taxon>Nematoda</taxon>
        <taxon>Enoplea</taxon>
        <taxon>Dorylaimia</taxon>
        <taxon>Trichinellida</taxon>
        <taxon>Trichinellidae</taxon>
        <taxon>Trichinella</taxon>
    </lineage>
</organism>